<protein>
    <submittedName>
        <fullName evidence="7">MerR family transcriptional regulator</fullName>
    </submittedName>
</protein>
<keyword evidence="5" id="KW-0175">Coiled coil</keyword>
<evidence type="ECO:0000256" key="1">
    <source>
        <dbReference type="ARBA" id="ARBA00022491"/>
    </source>
</evidence>
<evidence type="ECO:0000259" key="6">
    <source>
        <dbReference type="PROSITE" id="PS50937"/>
    </source>
</evidence>
<dbReference type="Proteomes" id="UP000298021">
    <property type="component" value="Unassembled WGS sequence"/>
</dbReference>
<dbReference type="InterPro" id="IPR000551">
    <property type="entry name" value="MerR-type_HTH_dom"/>
</dbReference>
<gene>
    <name evidence="7" type="ORF">EGT49_01795</name>
</gene>
<name>A0A4Z0JPB0_9LACO</name>
<keyword evidence="1" id="KW-0678">Repressor</keyword>
<evidence type="ECO:0000313" key="7">
    <source>
        <dbReference type="EMBL" id="TGD24870.1"/>
    </source>
</evidence>
<reference evidence="7 8" key="1">
    <citation type="submission" date="2018-10" db="EMBL/GenBank/DDBJ databases">
        <title>Lactobacillus sp. R7 and Lactobacillus sp. R19 isolated from fermented mustard green product of Taiwan.</title>
        <authorList>
            <person name="Lin S.-T."/>
        </authorList>
    </citation>
    <scope>NUCLEOTIDE SEQUENCE [LARGE SCALE GENOMIC DNA]</scope>
    <source>
        <strain evidence="7 8">BCRC 81127</strain>
    </source>
</reference>
<evidence type="ECO:0000256" key="3">
    <source>
        <dbReference type="ARBA" id="ARBA00023125"/>
    </source>
</evidence>
<evidence type="ECO:0000256" key="2">
    <source>
        <dbReference type="ARBA" id="ARBA00023015"/>
    </source>
</evidence>
<dbReference type="InterPro" id="IPR047057">
    <property type="entry name" value="MerR_fam"/>
</dbReference>
<feature type="domain" description="HTH merR-type" evidence="6">
    <location>
        <begin position="1"/>
        <end position="71"/>
    </location>
</feature>
<dbReference type="GO" id="GO:0003700">
    <property type="term" value="F:DNA-binding transcription factor activity"/>
    <property type="evidence" value="ECO:0007669"/>
    <property type="project" value="InterPro"/>
</dbReference>
<comment type="caution">
    <text evidence="7">The sequence shown here is derived from an EMBL/GenBank/DDBJ whole genome shotgun (WGS) entry which is preliminary data.</text>
</comment>
<evidence type="ECO:0000256" key="5">
    <source>
        <dbReference type="SAM" id="Coils"/>
    </source>
</evidence>
<organism evidence="7 8">
    <name type="scientific">Companilactobacillus suantsaicola</name>
    <dbReference type="NCBI Taxonomy" id="2487723"/>
    <lineage>
        <taxon>Bacteria</taxon>
        <taxon>Bacillati</taxon>
        <taxon>Bacillota</taxon>
        <taxon>Bacilli</taxon>
        <taxon>Lactobacillales</taxon>
        <taxon>Lactobacillaceae</taxon>
        <taxon>Companilactobacillus</taxon>
    </lineage>
</organism>
<sequence length="162" mass="18936">MEYLIGDVAKKMNINSSTIRFYDKEGLMPFVQRDAAGRRKFKQQDMNFLEVIDCLKKSGVPVKDIAHFVRLCMEGDGTLQERYDYLDQEEKNLQGKIDELNDKLDFLRFKKWYYKTSVEAGTEKIHFVPGQNLVDPETKSQYQAQLAKTDNLRDLIDLKKKA</sequence>
<dbReference type="Gene3D" id="1.10.1660.10">
    <property type="match status" value="1"/>
</dbReference>
<dbReference type="PANTHER" id="PTHR30204:SF69">
    <property type="entry name" value="MERR-FAMILY TRANSCRIPTIONAL REGULATOR"/>
    <property type="match status" value="1"/>
</dbReference>
<dbReference type="EMBL" id="RKLY01000003">
    <property type="protein sequence ID" value="TGD24870.1"/>
    <property type="molecule type" value="Genomic_DNA"/>
</dbReference>
<evidence type="ECO:0000256" key="4">
    <source>
        <dbReference type="ARBA" id="ARBA00023163"/>
    </source>
</evidence>
<dbReference type="CDD" id="cd01109">
    <property type="entry name" value="HTH_YyaN"/>
    <property type="match status" value="1"/>
</dbReference>
<dbReference type="PANTHER" id="PTHR30204">
    <property type="entry name" value="REDOX-CYCLING DRUG-SENSING TRANSCRIPTIONAL ACTIVATOR SOXR"/>
    <property type="match status" value="1"/>
</dbReference>
<dbReference type="OrthoDB" id="9811174at2"/>
<proteinExistence type="predicted"/>
<dbReference type="InterPro" id="IPR009061">
    <property type="entry name" value="DNA-bd_dom_put_sf"/>
</dbReference>
<keyword evidence="4" id="KW-0804">Transcription</keyword>
<feature type="coiled-coil region" evidence="5">
    <location>
        <begin position="83"/>
        <end position="110"/>
    </location>
</feature>
<dbReference type="GO" id="GO:0003677">
    <property type="term" value="F:DNA binding"/>
    <property type="evidence" value="ECO:0007669"/>
    <property type="project" value="UniProtKB-KW"/>
</dbReference>
<evidence type="ECO:0000313" key="8">
    <source>
        <dbReference type="Proteomes" id="UP000298021"/>
    </source>
</evidence>
<accession>A0A4Z0JPB0</accession>
<keyword evidence="2" id="KW-0805">Transcription regulation</keyword>
<dbReference type="PROSITE" id="PS50937">
    <property type="entry name" value="HTH_MERR_2"/>
    <property type="match status" value="1"/>
</dbReference>
<keyword evidence="3" id="KW-0238">DNA-binding</keyword>
<dbReference type="Pfam" id="PF13411">
    <property type="entry name" value="MerR_1"/>
    <property type="match status" value="1"/>
</dbReference>
<dbReference type="PRINTS" id="PR00040">
    <property type="entry name" value="HTHMERR"/>
</dbReference>
<keyword evidence="8" id="KW-1185">Reference proteome</keyword>
<dbReference type="SUPFAM" id="SSF46955">
    <property type="entry name" value="Putative DNA-binding domain"/>
    <property type="match status" value="1"/>
</dbReference>
<dbReference type="RefSeq" id="WP_135371245.1">
    <property type="nucleotide sequence ID" value="NZ_RKLY01000003.1"/>
</dbReference>
<dbReference type="SMART" id="SM00422">
    <property type="entry name" value="HTH_MERR"/>
    <property type="match status" value="1"/>
</dbReference>
<dbReference type="AlphaFoldDB" id="A0A4Z0JPB0"/>